<organism evidence="14 15">
    <name type="scientific">Nocardioides thalensis</name>
    <dbReference type="NCBI Taxonomy" id="1914755"/>
    <lineage>
        <taxon>Bacteria</taxon>
        <taxon>Bacillati</taxon>
        <taxon>Actinomycetota</taxon>
        <taxon>Actinomycetes</taxon>
        <taxon>Propionibacteriales</taxon>
        <taxon>Nocardioidaceae</taxon>
        <taxon>Nocardioides</taxon>
    </lineage>
</organism>
<comment type="subcellular location">
    <subcellularLocation>
        <location evidence="12 13">Cytoplasm</location>
    </subcellularLocation>
</comment>
<dbReference type="HAMAP" id="MF_00147_B">
    <property type="entry name" value="TIM_B"/>
    <property type="match status" value="1"/>
</dbReference>
<proteinExistence type="inferred from homology"/>
<dbReference type="GO" id="GO:0046166">
    <property type="term" value="P:glyceraldehyde-3-phosphate biosynthetic process"/>
    <property type="evidence" value="ECO:0007669"/>
    <property type="project" value="TreeGrafter"/>
</dbReference>
<keyword evidence="8 12" id="KW-0963">Cytoplasm</keyword>
<feature type="active site" description="Electrophile" evidence="12">
    <location>
        <position position="105"/>
    </location>
</feature>
<evidence type="ECO:0000256" key="12">
    <source>
        <dbReference type="HAMAP-Rule" id="MF_00147"/>
    </source>
</evidence>
<dbReference type="CDD" id="cd00311">
    <property type="entry name" value="TIM"/>
    <property type="match status" value="1"/>
</dbReference>
<dbReference type="EC" id="5.3.1.1" evidence="5 12"/>
<evidence type="ECO:0000256" key="10">
    <source>
        <dbReference type="ARBA" id="ARBA00023235"/>
    </source>
</evidence>
<dbReference type="GO" id="GO:0005829">
    <property type="term" value="C:cytosol"/>
    <property type="evidence" value="ECO:0007669"/>
    <property type="project" value="TreeGrafter"/>
</dbReference>
<dbReference type="InterPro" id="IPR020861">
    <property type="entry name" value="Triosephosphate_isomerase_AS"/>
</dbReference>
<dbReference type="NCBIfam" id="TIGR00419">
    <property type="entry name" value="tim"/>
    <property type="match status" value="1"/>
</dbReference>
<dbReference type="GO" id="GO:0006094">
    <property type="term" value="P:gluconeogenesis"/>
    <property type="evidence" value="ECO:0007669"/>
    <property type="project" value="UniProtKB-UniRule"/>
</dbReference>
<dbReference type="FunFam" id="3.20.20.70:FF:000020">
    <property type="entry name" value="Triosephosphate isomerase"/>
    <property type="match status" value="1"/>
</dbReference>
<name>A0A853C1S3_9ACTN</name>
<dbReference type="InterPro" id="IPR013785">
    <property type="entry name" value="Aldolase_TIM"/>
</dbReference>
<evidence type="ECO:0000256" key="8">
    <source>
        <dbReference type="ARBA" id="ARBA00022490"/>
    </source>
</evidence>
<dbReference type="UniPathway" id="UPA00138"/>
<dbReference type="PANTHER" id="PTHR21139:SF42">
    <property type="entry name" value="TRIOSEPHOSPHATE ISOMERASE"/>
    <property type="match status" value="1"/>
</dbReference>
<feature type="binding site" evidence="12">
    <location>
        <position position="183"/>
    </location>
    <ligand>
        <name>substrate</name>
    </ligand>
</feature>
<comment type="subunit">
    <text evidence="4 12 13">Homodimer.</text>
</comment>
<evidence type="ECO:0000313" key="14">
    <source>
        <dbReference type="EMBL" id="NYJ01254.1"/>
    </source>
</evidence>
<dbReference type="AlphaFoldDB" id="A0A853C1S3"/>
<evidence type="ECO:0000256" key="3">
    <source>
        <dbReference type="ARBA" id="ARBA00007422"/>
    </source>
</evidence>
<keyword evidence="15" id="KW-1185">Reference proteome</keyword>
<dbReference type="PANTHER" id="PTHR21139">
    <property type="entry name" value="TRIOSEPHOSPHATE ISOMERASE"/>
    <property type="match status" value="1"/>
</dbReference>
<evidence type="ECO:0000256" key="11">
    <source>
        <dbReference type="ARBA" id="ARBA00055680"/>
    </source>
</evidence>
<evidence type="ECO:0000256" key="1">
    <source>
        <dbReference type="ARBA" id="ARBA00000474"/>
    </source>
</evidence>
<evidence type="ECO:0000256" key="13">
    <source>
        <dbReference type="RuleBase" id="RU363013"/>
    </source>
</evidence>
<comment type="caution">
    <text evidence="14">The sequence shown here is derived from an EMBL/GenBank/DDBJ whole genome shotgun (WGS) entry which is preliminary data.</text>
</comment>
<feature type="binding site" evidence="12">
    <location>
        <begin position="13"/>
        <end position="15"/>
    </location>
    <ligand>
        <name>substrate</name>
    </ligand>
</feature>
<evidence type="ECO:0000256" key="7">
    <source>
        <dbReference type="ARBA" id="ARBA00022432"/>
    </source>
</evidence>
<dbReference type="UniPathway" id="UPA00109">
    <property type="reaction ID" value="UER00189"/>
</dbReference>
<comment type="function">
    <text evidence="11 12">Involved in the gluconeogenesis. Catalyzes stereospecifically the conversion of dihydroxyacetone phosphate (DHAP) to D-glyceraldehyde-3-phosphate (G3P).</text>
</comment>
<evidence type="ECO:0000256" key="6">
    <source>
        <dbReference type="ARBA" id="ARBA00019397"/>
    </source>
</evidence>
<dbReference type="EMBL" id="JACCFP010000001">
    <property type="protein sequence ID" value="NYJ01254.1"/>
    <property type="molecule type" value="Genomic_DNA"/>
</dbReference>
<protein>
    <recommendedName>
        <fullName evidence="6 12">Triosephosphate isomerase</fullName>
        <shortName evidence="12">TIM</shortName>
        <shortName evidence="12">TPI</shortName>
        <ecNumber evidence="5 12">5.3.1.1</ecNumber>
    </recommendedName>
    <alternativeName>
        <fullName evidence="12">Triose-phosphate isomerase</fullName>
    </alternativeName>
</protein>
<dbReference type="Gene3D" id="3.20.20.70">
    <property type="entry name" value="Aldolase class I"/>
    <property type="match status" value="1"/>
</dbReference>
<comment type="similarity">
    <text evidence="3 12 13">Belongs to the triosephosphate isomerase family.</text>
</comment>
<comment type="catalytic activity">
    <reaction evidence="1 12 13">
        <text>D-glyceraldehyde 3-phosphate = dihydroxyacetone phosphate</text>
        <dbReference type="Rhea" id="RHEA:18585"/>
        <dbReference type="ChEBI" id="CHEBI:57642"/>
        <dbReference type="ChEBI" id="CHEBI:59776"/>
        <dbReference type="EC" id="5.3.1.1"/>
    </reaction>
</comment>
<dbReference type="Proteomes" id="UP000530424">
    <property type="component" value="Unassembled WGS sequence"/>
</dbReference>
<evidence type="ECO:0000256" key="4">
    <source>
        <dbReference type="ARBA" id="ARBA00011738"/>
    </source>
</evidence>
<evidence type="ECO:0000313" key="15">
    <source>
        <dbReference type="Proteomes" id="UP000530424"/>
    </source>
</evidence>
<evidence type="ECO:0000256" key="2">
    <source>
        <dbReference type="ARBA" id="ARBA00004742"/>
    </source>
</evidence>
<dbReference type="Pfam" id="PF00121">
    <property type="entry name" value="TIM"/>
    <property type="match status" value="1"/>
</dbReference>
<evidence type="ECO:0000256" key="9">
    <source>
        <dbReference type="ARBA" id="ARBA00023152"/>
    </source>
</evidence>
<sequence>MASSTRTPIMAGNWKMNLNHQEAVVLVQKLAWTLSDKRHDYGKVEVVVVPPFTDIRSVQTLVDGDRLSVKYGAQDVSVHESGAYTGEISAGMLAKLGCSYVVVGHSERRQYHGETDDLVAKKGKAALKAGITPIVCVGEGLEIRQQGTHVEHCTAQVVGSLAGFTEKQVAKSVIAYEPVWAIGTGEVATPDDAQEVCAAIRAQVRESYGDEAADAVRIQYGGSVKAANVAGIMAQADVDGCLVGGASLQADEFGGICRFYDMPVLS</sequence>
<accession>A0A853C1S3</accession>
<keyword evidence="7 12" id="KW-0312">Gluconeogenesis</keyword>
<dbReference type="PROSITE" id="PS00171">
    <property type="entry name" value="TIM_1"/>
    <property type="match status" value="1"/>
</dbReference>
<feature type="active site" description="Proton acceptor" evidence="12">
    <location>
        <position position="177"/>
    </location>
</feature>
<dbReference type="InterPro" id="IPR000652">
    <property type="entry name" value="Triosephosphate_isomerase"/>
</dbReference>
<dbReference type="GO" id="GO:0006096">
    <property type="term" value="P:glycolytic process"/>
    <property type="evidence" value="ECO:0007669"/>
    <property type="project" value="UniProtKB-UniRule"/>
</dbReference>
<dbReference type="GO" id="GO:0019563">
    <property type="term" value="P:glycerol catabolic process"/>
    <property type="evidence" value="ECO:0007669"/>
    <property type="project" value="TreeGrafter"/>
</dbReference>
<dbReference type="PROSITE" id="PS51440">
    <property type="entry name" value="TIM_2"/>
    <property type="match status" value="1"/>
</dbReference>
<comment type="pathway">
    <text evidence="2 12 13">Carbohydrate biosynthesis; gluconeogenesis.</text>
</comment>
<comment type="pathway">
    <text evidence="12 13">Carbohydrate degradation; glycolysis; D-glyceraldehyde 3-phosphate from glycerone phosphate: step 1/1.</text>
</comment>
<evidence type="ECO:0000256" key="5">
    <source>
        <dbReference type="ARBA" id="ARBA00011940"/>
    </source>
</evidence>
<dbReference type="SUPFAM" id="SSF51351">
    <property type="entry name" value="Triosephosphate isomerase (TIM)"/>
    <property type="match status" value="1"/>
</dbReference>
<gene>
    <name evidence="12" type="primary">tpiA</name>
    <name evidence="14" type="ORF">HNR19_001952</name>
</gene>
<feature type="binding site" evidence="12">
    <location>
        <position position="223"/>
    </location>
    <ligand>
        <name>substrate</name>
    </ligand>
</feature>
<reference evidence="14 15" key="1">
    <citation type="submission" date="2020-07" db="EMBL/GenBank/DDBJ databases">
        <title>Sequencing the genomes of 1000 actinobacteria strains.</title>
        <authorList>
            <person name="Klenk H.-P."/>
        </authorList>
    </citation>
    <scope>NUCLEOTIDE SEQUENCE [LARGE SCALE GENOMIC DNA]</scope>
    <source>
        <strain evidence="14 15">DSM 103833</strain>
    </source>
</reference>
<dbReference type="InterPro" id="IPR022896">
    <property type="entry name" value="TrioseP_Isoase_bac/euk"/>
</dbReference>
<feature type="binding site" evidence="12">
    <location>
        <begin position="244"/>
        <end position="245"/>
    </location>
    <ligand>
        <name>substrate</name>
    </ligand>
</feature>
<keyword evidence="10 12" id="KW-0413">Isomerase</keyword>
<dbReference type="InterPro" id="IPR035990">
    <property type="entry name" value="TIM_sf"/>
</dbReference>
<dbReference type="GO" id="GO:0004807">
    <property type="term" value="F:triose-phosphate isomerase activity"/>
    <property type="evidence" value="ECO:0007669"/>
    <property type="project" value="UniProtKB-UniRule"/>
</dbReference>
<keyword evidence="9 12" id="KW-0324">Glycolysis</keyword>